<dbReference type="FunFam" id="1.10.246.90:FF:000002">
    <property type="entry name" value="U4/U6 small nuclear ribonucleoprotein Prp31"/>
    <property type="match status" value="1"/>
</dbReference>
<evidence type="ECO:0000313" key="6">
    <source>
        <dbReference type="EMBL" id="CAD8740780.1"/>
    </source>
</evidence>
<dbReference type="InterPro" id="IPR027105">
    <property type="entry name" value="Prp31"/>
</dbReference>
<sequence>MSPPPPPTKKKKPLSEGVLEKVMKACSSVFEIEDHRTSILEFVETRMNILAPNLSVIVGPKVAALMMAMAGGLQELSRMPACNIQMMGAKRKVQNGMSTAALGVRGGVINQCPIVIGQPPDNQKKAAKLVAAKCALTARVDAANECPAGDVGISFKKQVDEALAKAIEPPPQKKAKALPAPDMESKKKRGGKRARAIKEKYAMSEMMKQANRVQFGVQEQEVFGGTDESVGIGTLGQMAASGKIRVQKKEVKLLNQKAKERNGLTSAIKGHTHGLISSVVMNSTTGMVFEAMNTDTSGTVTPARIAPTQGGTESSKYFGSAEFTSAAKKADKKILPAVPKF</sequence>
<evidence type="ECO:0000256" key="1">
    <source>
        <dbReference type="ARBA" id="ARBA00004123"/>
    </source>
</evidence>
<feature type="region of interest" description="Disordered" evidence="4">
    <location>
        <begin position="167"/>
        <end position="194"/>
    </location>
</feature>
<dbReference type="Gene3D" id="1.10.287.4070">
    <property type="match status" value="1"/>
</dbReference>
<dbReference type="SUPFAM" id="SSF89124">
    <property type="entry name" value="Nop domain"/>
    <property type="match status" value="1"/>
</dbReference>
<dbReference type="GO" id="GO:0046540">
    <property type="term" value="C:U4/U6 x U5 tri-snRNP complex"/>
    <property type="evidence" value="ECO:0007669"/>
    <property type="project" value="InterPro"/>
</dbReference>
<dbReference type="PANTHER" id="PTHR13904">
    <property type="entry name" value="PRE-MRNA SPLICING FACTOR PRP31"/>
    <property type="match status" value="1"/>
</dbReference>
<dbReference type="PROSITE" id="PS51358">
    <property type="entry name" value="NOP"/>
    <property type="match status" value="1"/>
</dbReference>
<evidence type="ECO:0000256" key="2">
    <source>
        <dbReference type="ARBA" id="ARBA00023242"/>
    </source>
</evidence>
<organism evidence="6">
    <name type="scientific">Hemiselmis andersenii</name>
    <name type="common">Cryptophyte alga</name>
    <dbReference type="NCBI Taxonomy" id="464988"/>
    <lineage>
        <taxon>Eukaryota</taxon>
        <taxon>Cryptophyceae</taxon>
        <taxon>Cryptomonadales</taxon>
        <taxon>Hemiselmidaceae</taxon>
        <taxon>Hemiselmis</taxon>
    </lineage>
</organism>
<dbReference type="GO" id="GO:0005687">
    <property type="term" value="C:U4 snRNP"/>
    <property type="evidence" value="ECO:0007669"/>
    <property type="project" value="TreeGrafter"/>
</dbReference>
<keyword evidence="3" id="KW-0687">Ribonucleoprotein</keyword>
<keyword evidence="2" id="KW-0539">Nucleus</keyword>
<evidence type="ECO:0000256" key="4">
    <source>
        <dbReference type="SAM" id="MobiDB-lite"/>
    </source>
</evidence>
<name>A0A7S0TNR3_HEMAN</name>
<dbReference type="EMBL" id="HBFK01012147">
    <property type="protein sequence ID" value="CAD8740780.1"/>
    <property type="molecule type" value="Transcribed_RNA"/>
</dbReference>
<evidence type="ECO:0000259" key="5">
    <source>
        <dbReference type="PROSITE" id="PS51358"/>
    </source>
</evidence>
<dbReference type="InterPro" id="IPR036070">
    <property type="entry name" value="Nop_dom_sf"/>
</dbReference>
<dbReference type="Pfam" id="PF09785">
    <property type="entry name" value="Prp31_C"/>
    <property type="match status" value="1"/>
</dbReference>
<dbReference type="Gene3D" id="1.10.246.90">
    <property type="entry name" value="Nop domain"/>
    <property type="match status" value="1"/>
</dbReference>
<dbReference type="AlphaFoldDB" id="A0A7S0TNR3"/>
<proteinExistence type="predicted"/>
<dbReference type="PANTHER" id="PTHR13904:SF0">
    <property type="entry name" value="U4_U6 SMALL NUCLEAR RIBONUCLEOPROTEIN PRP31"/>
    <property type="match status" value="1"/>
</dbReference>
<dbReference type="Pfam" id="PF01798">
    <property type="entry name" value="Nop"/>
    <property type="match status" value="1"/>
</dbReference>
<dbReference type="InterPro" id="IPR019175">
    <property type="entry name" value="Prp31_C"/>
</dbReference>
<protein>
    <recommendedName>
        <fullName evidence="5">Nop domain-containing protein</fullName>
    </recommendedName>
</protein>
<dbReference type="InterPro" id="IPR042239">
    <property type="entry name" value="Nop_C"/>
</dbReference>
<dbReference type="GO" id="GO:0071011">
    <property type="term" value="C:precatalytic spliceosome"/>
    <property type="evidence" value="ECO:0007669"/>
    <property type="project" value="TreeGrafter"/>
</dbReference>
<gene>
    <name evidence="6" type="ORF">HAND1043_LOCUS7272</name>
</gene>
<dbReference type="InterPro" id="IPR002687">
    <property type="entry name" value="Nop_dom"/>
</dbReference>
<evidence type="ECO:0000256" key="3">
    <source>
        <dbReference type="ARBA" id="ARBA00023274"/>
    </source>
</evidence>
<accession>A0A7S0TNR3</accession>
<reference evidence="6" key="1">
    <citation type="submission" date="2021-01" db="EMBL/GenBank/DDBJ databases">
        <authorList>
            <person name="Corre E."/>
            <person name="Pelletier E."/>
            <person name="Niang G."/>
            <person name="Scheremetjew M."/>
            <person name="Finn R."/>
            <person name="Kale V."/>
            <person name="Holt S."/>
            <person name="Cochrane G."/>
            <person name="Meng A."/>
            <person name="Brown T."/>
            <person name="Cohen L."/>
        </authorList>
    </citation>
    <scope>NUCLEOTIDE SEQUENCE</scope>
    <source>
        <strain evidence="6">CCMP441</strain>
    </source>
</reference>
<comment type="subcellular location">
    <subcellularLocation>
        <location evidence="1">Nucleus</location>
    </subcellularLocation>
</comment>
<dbReference type="GO" id="GO:0000244">
    <property type="term" value="P:spliceosomal tri-snRNP complex assembly"/>
    <property type="evidence" value="ECO:0007669"/>
    <property type="project" value="InterPro"/>
</dbReference>
<feature type="domain" description="Nop" evidence="5">
    <location>
        <begin position="50"/>
        <end position="168"/>
    </location>
</feature>